<dbReference type="PANTHER" id="PTHR16305:SF35">
    <property type="entry name" value="TRANSCRIPTIONAL ACTIVATOR DOMAIN"/>
    <property type="match status" value="1"/>
</dbReference>
<dbReference type="PROSITE" id="PS50043">
    <property type="entry name" value="HTH_LUXR_2"/>
    <property type="match status" value="1"/>
</dbReference>
<evidence type="ECO:0000259" key="4">
    <source>
        <dbReference type="PROSITE" id="PS50043"/>
    </source>
</evidence>
<dbReference type="SMART" id="SM00421">
    <property type="entry name" value="HTH_LUXR"/>
    <property type="match status" value="1"/>
</dbReference>
<feature type="region of interest" description="Disordered" evidence="3">
    <location>
        <begin position="542"/>
        <end position="610"/>
    </location>
</feature>
<accession>A0ABX1AXW0</accession>
<dbReference type="Proteomes" id="UP000696294">
    <property type="component" value="Unassembled WGS sequence"/>
</dbReference>
<dbReference type="SUPFAM" id="SSF52540">
    <property type="entry name" value="P-loop containing nucleoside triphosphate hydrolases"/>
    <property type="match status" value="1"/>
</dbReference>
<keyword evidence="1" id="KW-0547">Nucleotide-binding</keyword>
<keyword evidence="2" id="KW-0067">ATP-binding</keyword>
<dbReference type="PANTHER" id="PTHR16305">
    <property type="entry name" value="TESTICULAR SOLUBLE ADENYLYL CYCLASE"/>
    <property type="match status" value="1"/>
</dbReference>
<name>A0ABX1AXW0_9ACTN</name>
<dbReference type="RefSeq" id="WP_168007873.1">
    <property type="nucleotide sequence ID" value="NZ_JAATEP010000003.1"/>
</dbReference>
<comment type="caution">
    <text evidence="5">The sequence shown here is derived from an EMBL/GenBank/DDBJ whole genome shotgun (WGS) entry which is preliminary data.</text>
</comment>
<dbReference type="SUPFAM" id="SSF48452">
    <property type="entry name" value="TPR-like"/>
    <property type="match status" value="1"/>
</dbReference>
<sequence>MLFGRSAEIAAIEDVISRARSGAGSALVLRGEAGVGKTALLDLAVTRRGDLRVLRTTGVEPESDLAFAALHQLLRPVAGLLDALPEPQRAAVGGALGLGGGASGDRFLLAAGVLSLLAEAAAPHGLVCVVDDFQWVDRASADALLFAARRLGTERIAMLLAVRGDTPLKGVPSLPIDGLPEPAATGLLNAAAPAPWQEDTAASHAAAGTGVPGVGVPDARVAGAGVPEDGAGGGMAPGVRRELAALTGGNPLALRETVRRLSPGQLAGREPLPDPLPGGTRLFGEQVAALSGEARLVALLAALEGDLDVVLRAAARMGAGREALHELEAAGLARVEGPSVRFRHPLVRSAVHEAATPADRREAHRALAGQAEGDRRAWHLAAATLGQDESVAAALAETAARARDRGGYGDAATALARAAELTPAPAVRAARLKDAAVAAWLGGRPGQAESLLAEAREHAAGDAALGMELAQLRGRFELNSGSAAEAVRILAAGDSLDMLADAAEAASYAGDTAAIVEIGRRASSHPEGFLRDVLTGIGLTLSGGTFPDAPPPDASGLRRPAGPPGAGQTQTHEGTPTRAPRAVPHKQARADRTVRHEQAHAGRTTPHGHETAHALLRRALARADELSEAAGLLWATAAASYLGEADLSAELAARAGRVARVSGMVGQLPVVLEFVATAERVAGRLAESQAVSEEGLELAREAGYGNTVAAHLANLAVLAALRGEEDECRRLAQEALAIALPHRVGLRAGVAAYALAMLDLGLGRFAAAHDRFVAIAAAGPGAGHPTVVWRSTPDRIEAAVGAGDLEAAGAALEAYERWSANAATPESRALLARCRAQVADGTEGLEEALRLHGNPYEAARTALLLGERLRRAHRPGEARPHLRAALETFQRAGARPWARRARGELRAAGESAEPAATAPALDVLTPQELRIAGLVADGLSSKEIAAQLFLSPRTVEYHLYKIYPKLGIGTRTELARLVVLRKAPVAGPDML</sequence>
<evidence type="ECO:0000256" key="3">
    <source>
        <dbReference type="SAM" id="MobiDB-lite"/>
    </source>
</evidence>
<protein>
    <submittedName>
        <fullName evidence="5">AAA family ATPase</fullName>
    </submittedName>
</protein>
<dbReference type="InterPro" id="IPR027417">
    <property type="entry name" value="P-loop_NTPase"/>
</dbReference>
<evidence type="ECO:0000313" key="6">
    <source>
        <dbReference type="Proteomes" id="UP000696294"/>
    </source>
</evidence>
<dbReference type="InterPro" id="IPR000792">
    <property type="entry name" value="Tscrpt_reg_LuxR_C"/>
</dbReference>
<dbReference type="PRINTS" id="PR00038">
    <property type="entry name" value="HTHLUXR"/>
</dbReference>
<dbReference type="InterPro" id="IPR041664">
    <property type="entry name" value="AAA_16"/>
</dbReference>
<feature type="compositionally biased region" description="Basic and acidic residues" evidence="3">
    <location>
        <begin position="588"/>
        <end position="600"/>
    </location>
</feature>
<dbReference type="Pfam" id="PF13191">
    <property type="entry name" value="AAA_16"/>
    <property type="match status" value="1"/>
</dbReference>
<feature type="domain" description="HTH luxR-type" evidence="4">
    <location>
        <begin position="917"/>
        <end position="982"/>
    </location>
</feature>
<proteinExistence type="predicted"/>
<dbReference type="InterPro" id="IPR036388">
    <property type="entry name" value="WH-like_DNA-bd_sf"/>
</dbReference>
<dbReference type="EMBL" id="JAATEP010000003">
    <property type="protein sequence ID" value="NJP89165.1"/>
    <property type="molecule type" value="Genomic_DNA"/>
</dbReference>
<keyword evidence="6" id="KW-1185">Reference proteome</keyword>
<dbReference type="Pfam" id="PF00196">
    <property type="entry name" value="GerE"/>
    <property type="match status" value="1"/>
</dbReference>
<dbReference type="InterPro" id="IPR016032">
    <property type="entry name" value="Sig_transdc_resp-reg_C-effctor"/>
</dbReference>
<dbReference type="CDD" id="cd06170">
    <property type="entry name" value="LuxR_C_like"/>
    <property type="match status" value="1"/>
</dbReference>
<gene>
    <name evidence="5" type="ORF">HCN51_06840</name>
</gene>
<reference evidence="5 6" key="1">
    <citation type="submission" date="2020-03" db="EMBL/GenBank/DDBJ databases">
        <title>WGS of actinomycetes isolated from Thailand.</title>
        <authorList>
            <person name="Thawai C."/>
        </authorList>
    </citation>
    <scope>NUCLEOTIDE SEQUENCE [LARGE SCALE GENOMIC DNA]</scope>
    <source>
        <strain evidence="5 6">FMUSA5-5</strain>
    </source>
</reference>
<organism evidence="5 6">
    <name type="scientific">Nonomuraea composti</name>
    <dbReference type="NCBI Taxonomy" id="2720023"/>
    <lineage>
        <taxon>Bacteria</taxon>
        <taxon>Bacillati</taxon>
        <taxon>Actinomycetota</taxon>
        <taxon>Actinomycetes</taxon>
        <taxon>Streptosporangiales</taxon>
        <taxon>Streptosporangiaceae</taxon>
        <taxon>Nonomuraea</taxon>
    </lineage>
</organism>
<dbReference type="InterPro" id="IPR011990">
    <property type="entry name" value="TPR-like_helical_dom_sf"/>
</dbReference>
<dbReference type="SUPFAM" id="SSF46894">
    <property type="entry name" value="C-terminal effector domain of the bipartite response regulators"/>
    <property type="match status" value="1"/>
</dbReference>
<dbReference type="Gene3D" id="1.10.10.10">
    <property type="entry name" value="Winged helix-like DNA-binding domain superfamily/Winged helix DNA-binding domain"/>
    <property type="match status" value="1"/>
</dbReference>
<evidence type="ECO:0000313" key="5">
    <source>
        <dbReference type="EMBL" id="NJP89165.1"/>
    </source>
</evidence>
<evidence type="ECO:0000256" key="1">
    <source>
        <dbReference type="ARBA" id="ARBA00022741"/>
    </source>
</evidence>
<evidence type="ECO:0000256" key="2">
    <source>
        <dbReference type="ARBA" id="ARBA00022840"/>
    </source>
</evidence>